<dbReference type="AlphaFoldDB" id="A0A4C1YS80"/>
<proteinExistence type="predicted"/>
<protein>
    <submittedName>
        <fullName evidence="1">Uncharacterized protein</fullName>
    </submittedName>
</protein>
<dbReference type="Proteomes" id="UP000299102">
    <property type="component" value="Unassembled WGS sequence"/>
</dbReference>
<dbReference type="EMBL" id="BGZK01001325">
    <property type="protein sequence ID" value="GBP77287.1"/>
    <property type="molecule type" value="Genomic_DNA"/>
</dbReference>
<organism evidence="1 2">
    <name type="scientific">Eumeta variegata</name>
    <name type="common">Bagworm moth</name>
    <name type="synonym">Eumeta japonica</name>
    <dbReference type="NCBI Taxonomy" id="151549"/>
    <lineage>
        <taxon>Eukaryota</taxon>
        <taxon>Metazoa</taxon>
        <taxon>Ecdysozoa</taxon>
        <taxon>Arthropoda</taxon>
        <taxon>Hexapoda</taxon>
        <taxon>Insecta</taxon>
        <taxon>Pterygota</taxon>
        <taxon>Neoptera</taxon>
        <taxon>Endopterygota</taxon>
        <taxon>Lepidoptera</taxon>
        <taxon>Glossata</taxon>
        <taxon>Ditrysia</taxon>
        <taxon>Tineoidea</taxon>
        <taxon>Psychidae</taxon>
        <taxon>Oiketicinae</taxon>
        <taxon>Eumeta</taxon>
    </lineage>
</organism>
<evidence type="ECO:0000313" key="2">
    <source>
        <dbReference type="Proteomes" id="UP000299102"/>
    </source>
</evidence>
<dbReference type="OrthoDB" id="10063284at2759"/>
<evidence type="ECO:0000313" key="1">
    <source>
        <dbReference type="EMBL" id="GBP77287.1"/>
    </source>
</evidence>
<sequence>MKSRGIRLNRCLAALLRFGPYDLDVGGAMGDSNKLFYFPCLVFDACAGAGGGGESVWTDTGVDDLAHLSIKVKKHSQSRFLMLCEVQLTSIGRHNIRKALDSAYRKLPKVALLGTMNLRNP</sequence>
<reference evidence="1 2" key="1">
    <citation type="journal article" date="2019" name="Commun. Biol.">
        <title>The bagworm genome reveals a unique fibroin gene that provides high tensile strength.</title>
        <authorList>
            <person name="Kono N."/>
            <person name="Nakamura H."/>
            <person name="Ohtoshi R."/>
            <person name="Tomita M."/>
            <person name="Numata K."/>
            <person name="Arakawa K."/>
        </authorList>
    </citation>
    <scope>NUCLEOTIDE SEQUENCE [LARGE SCALE GENOMIC DNA]</scope>
</reference>
<name>A0A4C1YS80_EUMVA</name>
<accession>A0A4C1YS80</accession>
<gene>
    <name evidence="1" type="ORF">EVAR_31719_1</name>
</gene>
<comment type="caution">
    <text evidence="1">The sequence shown here is derived from an EMBL/GenBank/DDBJ whole genome shotgun (WGS) entry which is preliminary data.</text>
</comment>
<keyword evidence="2" id="KW-1185">Reference proteome</keyword>